<dbReference type="PROSITE" id="PS50088">
    <property type="entry name" value="ANK_REPEAT"/>
    <property type="match status" value="4"/>
</dbReference>
<dbReference type="GeneID" id="81389617"/>
<dbReference type="InterPro" id="IPR002110">
    <property type="entry name" value="Ankyrin_rpt"/>
</dbReference>
<evidence type="ECO:0000256" key="3">
    <source>
        <dbReference type="PROSITE-ProRule" id="PRU00023"/>
    </source>
</evidence>
<reference evidence="5" key="1">
    <citation type="submission" date="2022-11" db="EMBL/GenBank/DDBJ databases">
        <authorList>
            <person name="Petersen C."/>
        </authorList>
    </citation>
    <scope>NUCLEOTIDE SEQUENCE</scope>
    <source>
        <strain evidence="5">IBT 23319</strain>
    </source>
</reference>
<dbReference type="SUPFAM" id="SSF48403">
    <property type="entry name" value="Ankyrin repeat"/>
    <property type="match status" value="2"/>
</dbReference>
<keyword evidence="6" id="KW-1185">Reference proteome</keyword>
<feature type="region of interest" description="Disordered" evidence="4">
    <location>
        <begin position="596"/>
        <end position="638"/>
    </location>
</feature>
<evidence type="ECO:0000313" key="6">
    <source>
        <dbReference type="Proteomes" id="UP001147733"/>
    </source>
</evidence>
<keyword evidence="1" id="KW-0677">Repeat</keyword>
<dbReference type="RefSeq" id="XP_056494959.1">
    <property type="nucleotide sequence ID" value="XM_056650450.1"/>
</dbReference>
<dbReference type="PANTHER" id="PTHR24198">
    <property type="entry name" value="ANKYRIN REPEAT AND PROTEIN KINASE DOMAIN-CONTAINING PROTEIN"/>
    <property type="match status" value="1"/>
</dbReference>
<feature type="repeat" description="ANK" evidence="3">
    <location>
        <begin position="1447"/>
        <end position="1479"/>
    </location>
</feature>
<keyword evidence="2 3" id="KW-0040">ANK repeat</keyword>
<dbReference type="Pfam" id="PF12796">
    <property type="entry name" value="Ank_2"/>
    <property type="match status" value="1"/>
</dbReference>
<organism evidence="5 6">
    <name type="scientific">Penicillium citrinum</name>
    <dbReference type="NCBI Taxonomy" id="5077"/>
    <lineage>
        <taxon>Eukaryota</taxon>
        <taxon>Fungi</taxon>
        <taxon>Dikarya</taxon>
        <taxon>Ascomycota</taxon>
        <taxon>Pezizomycotina</taxon>
        <taxon>Eurotiomycetes</taxon>
        <taxon>Eurotiomycetidae</taxon>
        <taxon>Eurotiales</taxon>
        <taxon>Aspergillaceae</taxon>
        <taxon>Penicillium</taxon>
    </lineage>
</organism>
<evidence type="ECO:0000256" key="2">
    <source>
        <dbReference type="ARBA" id="ARBA00023043"/>
    </source>
</evidence>
<name>A0A9W9TCK9_PENCI</name>
<dbReference type="InterPro" id="IPR036770">
    <property type="entry name" value="Ankyrin_rpt-contain_sf"/>
</dbReference>
<feature type="compositionally biased region" description="Basic and acidic residues" evidence="4">
    <location>
        <begin position="1022"/>
        <end position="1035"/>
    </location>
</feature>
<evidence type="ECO:0000313" key="5">
    <source>
        <dbReference type="EMBL" id="KAJ5216680.1"/>
    </source>
</evidence>
<proteinExistence type="predicted"/>
<evidence type="ECO:0008006" key="7">
    <source>
        <dbReference type="Google" id="ProtNLM"/>
    </source>
</evidence>
<dbReference type="PROSITE" id="PS50297">
    <property type="entry name" value="ANK_REP_REGION"/>
    <property type="match status" value="4"/>
</dbReference>
<evidence type="ECO:0000256" key="1">
    <source>
        <dbReference type="ARBA" id="ARBA00022737"/>
    </source>
</evidence>
<accession>A0A9W9TCK9</accession>
<feature type="repeat" description="ANK" evidence="3">
    <location>
        <begin position="539"/>
        <end position="571"/>
    </location>
</feature>
<feature type="repeat" description="ANK" evidence="3">
    <location>
        <begin position="572"/>
        <end position="604"/>
    </location>
</feature>
<feature type="repeat" description="ANK" evidence="3">
    <location>
        <begin position="676"/>
        <end position="704"/>
    </location>
</feature>
<sequence length="1752" mass="200032">MTAVLPSLPVRHKDFVQYIKSHQTRPIQDLVKPYNEYDASARRIFAQDPAHNVVKDDHANIVPLYDEKTRSTDIRIQARDLESESNELKDKYILPLSDDKRRAHGSPAVVPTLSEFENNFTLFTEGALSEMDWSNVVAAGSAVVTSLLPVPEEYRNSKRGLRQYYHDEFAPASDVDLFLYGLTEEEAIEKIKHIEDKIRNTILYETTTIRTKNTITIASQYPTRHVQIVLRIYHSIGEILTGFDVDCSCAAYDGHQVYASPRAIASYITQTNQIDMTRRSPSYENRLSKYSHRGFEVFWPQLERSRVDPTIFERSFMRTEGLARLLVLEKLPKPDDRDNYLRKRREERGRPPLSVYLQRRQGKELRGNIKDDWEDEVPEWQEEDQISDYHTFTIPYGRRFNARKIEKLLYTKDLLLNAQWNQKKDRTVYLHRHPAFFGDVEHVIGDCCGFCPKPVTDEERKVAEEESKIYISGDVSFIKDNPGRQEIGSFNPITETNWTEMAYVGRTELLCQAIVSHDLAIVRDFLGQEDSDPDRRDYTGRTPLQLACMTSTPEIVQCLVDHGARLIARMADGQTALHLAAARGATEIVRILLTKSNENEEKENGKNESTKTKTMDMGNHHHVDDDAEKDDHSHTSASYVKIDQNDTDEVGPTFDTIEENELDPDIYDINVTAWDNLASPLHLAILHGHVETVKELVTSFGADVLMPIKITSDYNKQPRGAIMTLVLLLALPLEKARKMAKTLLKLGASSTQADMSHNTPLHYIAQSEYNELLDIFQDHDGPAMQRAINHLVAHGDWYSSGHTFVSAFVTAILAKNQVGAMKLLEMGANCKFEISECLKTLKIQMPDAVRYGREEKFVERQPKQPIFFAIQNDLPSIAIDLLRRGIDPNTFYTRKNDFKETVLDCTNRHLKELQDSLKKEPLTWYKPYGIPDPVIFEEADDSYWSVFQEETYQRFAAKGQLEKAKRNNERAAENDEQQKAKESEEKPEEAEARKVVTELIADYESLKAELISREAKTWEELHPGEQQEQPRDHQIQRNQQKQKPTKPFKVEFFRSSSGLSDVIQEGYVQLFEAAWNGDLGTIKSLALNMWGQAKDQLPLHISTTDSLGLNCLQICILKGHLHVAKVILQILRVQYKVKETDNHQHFEMNIDSENESSDDEGLDIVGHTVDDRFTYHNVGEAVSQVESEVSPLQALEQICPVELFLDEGLPPKERFPLVNMSNTSSWYYLRPNTLFTYAIFKNDVRLLEWLVNAGHECVKSDSSHEKPFSLDQKEFQLAISLGHTECLGLLMRSTGVGLPLMKLSNESGIAAREEPQYYQGLSIRGQKRKDWADAGRQKRHNHSDGPSRPPLLISALQGSLASTEWFLSTAPSRYYLDYVNAHLEDENVKRVAKSALGLDATVLKWLQSRNDLVLHCAVMARPSEESERLVQYLVDHHPECLEVRSSEGHTPLALSISLHRIKFAQILIKAGANQTVRDTQGCNLLHLATCSIAGGASKEPENIKRLVDLMDGEQVSVMLTQRAGESSQTPFARWLSRYPFDLSNRTHRRQHDDTSEMNIMSSITRLFLAIGKPSNQKFLELLDGTGNTPIHDCVKRGLLHVMEAVFSQRLDLLYRENAMGNTPLDMAVDSWVNETTRAVPKVSSVSDGHRRFYSSNNRRPEQFLKRKELQSQAQMVVEECQKWTAQGLQKRRLVTLFEANEVAKRLATKGVGREQRYSRRELRRLRRGSLDSDSDENLDEVALWTGLASRWS</sequence>
<comment type="caution">
    <text evidence="5">The sequence shown here is derived from an EMBL/GenBank/DDBJ whole genome shotgun (WGS) entry which is preliminary data.</text>
</comment>
<dbReference type="Gene3D" id="1.25.40.20">
    <property type="entry name" value="Ankyrin repeat-containing domain"/>
    <property type="match status" value="4"/>
</dbReference>
<feature type="region of interest" description="Disordered" evidence="4">
    <location>
        <begin position="961"/>
        <end position="992"/>
    </location>
</feature>
<feature type="region of interest" description="Disordered" evidence="4">
    <location>
        <begin position="1022"/>
        <end position="1047"/>
    </location>
</feature>
<protein>
    <recommendedName>
        <fullName evidence="7">Ankyrin repeat protein</fullName>
    </recommendedName>
</protein>
<reference evidence="5" key="2">
    <citation type="journal article" date="2023" name="IMA Fungus">
        <title>Comparative genomic study of the Penicillium genus elucidates a diverse pangenome and 15 lateral gene transfer events.</title>
        <authorList>
            <person name="Petersen C."/>
            <person name="Sorensen T."/>
            <person name="Nielsen M.R."/>
            <person name="Sondergaard T.E."/>
            <person name="Sorensen J.L."/>
            <person name="Fitzpatrick D.A."/>
            <person name="Frisvad J.C."/>
            <person name="Nielsen K.L."/>
        </authorList>
    </citation>
    <scope>NUCLEOTIDE SEQUENCE</scope>
    <source>
        <strain evidence="5">IBT 23319</strain>
    </source>
</reference>
<dbReference type="PANTHER" id="PTHR24198:SF165">
    <property type="entry name" value="ANKYRIN REPEAT-CONTAINING PROTEIN-RELATED"/>
    <property type="match status" value="1"/>
</dbReference>
<dbReference type="Pfam" id="PF00023">
    <property type="entry name" value="Ank"/>
    <property type="match status" value="1"/>
</dbReference>
<dbReference type="Proteomes" id="UP001147733">
    <property type="component" value="Unassembled WGS sequence"/>
</dbReference>
<dbReference type="OrthoDB" id="539213at2759"/>
<evidence type="ECO:0000256" key="4">
    <source>
        <dbReference type="SAM" id="MobiDB-lite"/>
    </source>
</evidence>
<feature type="compositionally biased region" description="Basic and acidic residues" evidence="4">
    <location>
        <begin position="597"/>
        <end position="634"/>
    </location>
</feature>
<gene>
    <name evidence="5" type="ORF">N7469_011545</name>
</gene>
<dbReference type="EMBL" id="JAPQKT010000011">
    <property type="protein sequence ID" value="KAJ5216680.1"/>
    <property type="molecule type" value="Genomic_DNA"/>
</dbReference>
<dbReference type="SMART" id="SM00248">
    <property type="entry name" value="ANK"/>
    <property type="match status" value="11"/>
</dbReference>